<dbReference type="eggNOG" id="KOG1366">
    <property type="taxonomic scope" value="Eukaryota"/>
</dbReference>
<accession>L0AWQ8</accession>
<feature type="region of interest" description="Disordered" evidence="1">
    <location>
        <begin position="481"/>
        <end position="508"/>
    </location>
</feature>
<dbReference type="KEGG" id="beq:BEWA_028290"/>
<name>L0AWQ8_THEEQ</name>
<dbReference type="EMBL" id="CP001669">
    <property type="protein sequence ID" value="AFZ79980.1"/>
    <property type="molecule type" value="Genomic_DNA"/>
</dbReference>
<proteinExistence type="predicted"/>
<evidence type="ECO:0000256" key="1">
    <source>
        <dbReference type="SAM" id="MobiDB-lite"/>
    </source>
</evidence>
<dbReference type="VEuPathDB" id="PiroplasmaDB:BEWA_028290"/>
<evidence type="ECO:0000313" key="3">
    <source>
        <dbReference type="Proteomes" id="UP000031512"/>
    </source>
</evidence>
<feature type="compositionally biased region" description="Basic and acidic residues" evidence="1">
    <location>
        <begin position="493"/>
        <end position="502"/>
    </location>
</feature>
<reference evidence="2 3" key="1">
    <citation type="journal article" date="2012" name="BMC Genomics">
        <title>Comparative genomic analysis and phylogenetic position of Theileria equi.</title>
        <authorList>
            <person name="Kappmeyer L.S."/>
            <person name="Thiagarajan M."/>
            <person name="Herndon D.R."/>
            <person name="Ramsay J.D."/>
            <person name="Caler E."/>
            <person name="Djikeng A."/>
            <person name="Gillespie J.J."/>
            <person name="Lau A.O."/>
            <person name="Roalson E.H."/>
            <person name="Silva J.C."/>
            <person name="Silva M.G."/>
            <person name="Suarez C.E."/>
            <person name="Ueti M.W."/>
            <person name="Nene V.M."/>
            <person name="Mealey R.H."/>
            <person name="Knowles D.P."/>
            <person name="Brayton K.A."/>
        </authorList>
    </citation>
    <scope>NUCLEOTIDE SEQUENCE [LARGE SCALE GENOMIC DNA]</scope>
    <source>
        <strain evidence="2 3">WA</strain>
    </source>
</reference>
<dbReference type="AlphaFoldDB" id="L0AWQ8"/>
<keyword evidence="3" id="KW-1185">Reference proteome</keyword>
<dbReference type="Proteomes" id="UP000031512">
    <property type="component" value="Chromosome 1"/>
</dbReference>
<dbReference type="OrthoDB" id="6359008at2759"/>
<dbReference type="STRING" id="1537102.L0AWQ8"/>
<sequence>MSGDGDGLTLELDIHCSGDEGTQCNCTKIDSISPRKDVSPDSAIGFFALTHFIHEGQTFILKKDIGGNQSIDGGPVKDVESVSVYYWGGNEHEYCETPLLLKITEKNNPIPRYYKRYKEGELVGHDSKIWKYYDNPNNISLQDLLNERNLGINNLLFLNLNDPTTPFKSESDFSKDIKAEPVGGGGPKPLTGTNYIVKEYEVRGTRTRISRVTYNGVDTSGIIPPPGPVSMVRLFSYSESAGASVPLMLQFMQKTGGSEWFYSTHKDGWGRVYDPSGFYNVLNQPTERLSKELDNINCKHYSAVALNLTKSNSTNHAKKRPNGKGYCCRYHSGTEKRVTVKRKKVFCKAPGHNASGSIYYYKHSVQGQKIAAIYYKDGSERKNIKLTGSYLPIDGVKSVSVFYCKYDTPVLIYIAGETQEVSKWYKRQNKSSHVWTQVPDVLQGITPDKLSNIKDCTDGNFEQLVKVLNEFGHSVYKPCNTTSPPAHTTPGETAKEAQDDPNHGGTSLTDTLKAVSASLTDDSTNIIVSVTTGILVTSALACFAGFKLYNRYKGDPWVRYGYPIECLKNVPY</sequence>
<dbReference type="RefSeq" id="XP_004829646.1">
    <property type="nucleotide sequence ID" value="XM_004829589.1"/>
</dbReference>
<dbReference type="GeneID" id="15806066"/>
<evidence type="ECO:0000313" key="2">
    <source>
        <dbReference type="EMBL" id="AFZ79980.1"/>
    </source>
</evidence>
<organism evidence="2 3">
    <name type="scientific">Theileria equi strain WA</name>
    <dbReference type="NCBI Taxonomy" id="1537102"/>
    <lineage>
        <taxon>Eukaryota</taxon>
        <taxon>Sar</taxon>
        <taxon>Alveolata</taxon>
        <taxon>Apicomplexa</taxon>
        <taxon>Aconoidasida</taxon>
        <taxon>Piroplasmida</taxon>
        <taxon>Theileriidae</taxon>
        <taxon>Theileria</taxon>
    </lineage>
</organism>
<protein>
    <submittedName>
        <fullName evidence="2">Uncharacterized protein</fullName>
    </submittedName>
</protein>
<gene>
    <name evidence="2" type="ORF">BEWA_028290</name>
</gene>